<dbReference type="InterPro" id="IPR019127">
    <property type="entry name" value="Exosortase"/>
</dbReference>
<dbReference type="Pfam" id="PF09721">
    <property type="entry name" value="Exosortase_EpsH"/>
    <property type="match status" value="1"/>
</dbReference>
<evidence type="ECO:0000256" key="1">
    <source>
        <dbReference type="ARBA" id="ARBA00004651"/>
    </source>
</evidence>
<keyword evidence="3" id="KW-0645">Protease</keyword>
<evidence type="ECO:0000256" key="2">
    <source>
        <dbReference type="ARBA" id="ARBA00022475"/>
    </source>
</evidence>
<evidence type="ECO:0000313" key="11">
    <source>
        <dbReference type="Proteomes" id="UP000002408"/>
    </source>
</evidence>
<evidence type="ECO:0000256" key="6">
    <source>
        <dbReference type="ARBA" id="ARBA00022989"/>
    </source>
</evidence>
<dbReference type="InterPro" id="IPR026392">
    <property type="entry name" value="Exo/Archaeosortase_dom"/>
</dbReference>
<keyword evidence="7 9" id="KW-0472">Membrane</keyword>
<evidence type="ECO:0000256" key="7">
    <source>
        <dbReference type="ARBA" id="ARBA00023136"/>
    </source>
</evidence>
<dbReference type="GO" id="GO:0005886">
    <property type="term" value="C:plasma membrane"/>
    <property type="evidence" value="ECO:0007669"/>
    <property type="project" value="UniProtKB-SubCell"/>
</dbReference>
<evidence type="ECO:0000256" key="8">
    <source>
        <dbReference type="SAM" id="MobiDB-lite"/>
    </source>
</evidence>
<dbReference type="GO" id="GO:0006508">
    <property type="term" value="P:proteolysis"/>
    <property type="evidence" value="ECO:0007669"/>
    <property type="project" value="UniProtKB-KW"/>
</dbReference>
<keyword evidence="11" id="KW-1185">Reference proteome</keyword>
<dbReference type="NCBIfam" id="TIGR04125">
    <property type="entry name" value="exosort_PGF_TRM"/>
    <property type="match status" value="1"/>
</dbReference>
<dbReference type="NCBIfam" id="TIGR04178">
    <property type="entry name" value="exo_archaeo"/>
    <property type="match status" value="1"/>
</dbReference>
<keyword evidence="5" id="KW-0378">Hydrolase</keyword>
<dbReference type="KEGG" id="mbn:Mboo_0910"/>
<evidence type="ECO:0000313" key="10">
    <source>
        <dbReference type="EMBL" id="ABS55428.1"/>
    </source>
</evidence>
<proteinExistence type="predicted"/>
<dbReference type="STRING" id="456442.Mboo_0910"/>
<dbReference type="Proteomes" id="UP000002408">
    <property type="component" value="Chromosome"/>
</dbReference>
<feature type="transmembrane region" description="Helical" evidence="9">
    <location>
        <begin position="170"/>
        <end position="197"/>
    </location>
</feature>
<keyword evidence="2" id="KW-1003">Cell membrane</keyword>
<accession>A7I6R7</accession>
<feature type="transmembrane region" description="Helical" evidence="9">
    <location>
        <begin position="51"/>
        <end position="73"/>
    </location>
</feature>
<dbReference type="GO" id="GO:0008233">
    <property type="term" value="F:peptidase activity"/>
    <property type="evidence" value="ECO:0007669"/>
    <property type="project" value="UniProtKB-KW"/>
</dbReference>
<feature type="transmembrane region" description="Helical" evidence="9">
    <location>
        <begin position="85"/>
        <end position="118"/>
    </location>
</feature>
<sequence length="303" mass="33931">MMIEYLVLISCLGFLAFLIPGPHRKYAAIIGWVFIVAYLFFDLPEYFSENNILYPIMAVLSIPFLYITIKYLLAGNTEVFHLSRAAAVAFLIYAPFTYIPDVGNLLITGVVTEVVWLLHVFNYPVTLDAWNIIAQNGFRVEIILACTGIQSIAIMLGVAAAVPTTLRQKVFAFLLVAPTIYILNLFRNVFVIMAYTGQWFPYWSDVASNGEYGYESFFWAHNVIAELLALVALILIAYGLFVLIPQLGNFADDLYQLYYGEIVHDFDRIRGKGPQNPVPAPVPEAAPASKPAGQDDDNRPPQE</sequence>
<evidence type="ECO:0000256" key="5">
    <source>
        <dbReference type="ARBA" id="ARBA00022801"/>
    </source>
</evidence>
<organism evidence="10 11">
    <name type="scientific">Methanoregula boonei (strain DSM 21154 / JCM 14090 / 6A8)</name>
    <dbReference type="NCBI Taxonomy" id="456442"/>
    <lineage>
        <taxon>Archaea</taxon>
        <taxon>Methanobacteriati</taxon>
        <taxon>Methanobacteriota</taxon>
        <taxon>Stenosarchaea group</taxon>
        <taxon>Methanomicrobia</taxon>
        <taxon>Methanomicrobiales</taxon>
        <taxon>Methanoregulaceae</taxon>
        <taxon>Methanoregula</taxon>
    </lineage>
</organism>
<dbReference type="EMBL" id="CP000780">
    <property type="protein sequence ID" value="ABS55428.1"/>
    <property type="molecule type" value="Genomic_DNA"/>
</dbReference>
<dbReference type="InterPro" id="IPR014522">
    <property type="entry name" value="ArtA"/>
</dbReference>
<name>A7I6R7_METB6</name>
<gene>
    <name evidence="10" type="ordered locus">Mboo_0910</name>
</gene>
<reference evidence="11" key="1">
    <citation type="journal article" date="2015" name="Microbiology">
        <title>Genome of Methanoregula boonei 6A8 reveals adaptations to oligotrophic peatland environments.</title>
        <authorList>
            <person name="Braeuer S."/>
            <person name="Cadillo-Quiroz H."/>
            <person name="Kyrpides N."/>
            <person name="Woyke T."/>
            <person name="Goodwin L."/>
            <person name="Detter C."/>
            <person name="Podell S."/>
            <person name="Yavitt J.B."/>
            <person name="Zinder S.H."/>
        </authorList>
    </citation>
    <scope>NUCLEOTIDE SEQUENCE [LARGE SCALE GENOMIC DNA]</scope>
    <source>
        <strain evidence="11">DSM 21154 / JCM 14090 / 6A8</strain>
    </source>
</reference>
<comment type="subcellular location">
    <subcellularLocation>
        <location evidence="1">Cell membrane</location>
        <topology evidence="1">Multi-pass membrane protein</topology>
    </subcellularLocation>
</comment>
<evidence type="ECO:0000256" key="3">
    <source>
        <dbReference type="ARBA" id="ARBA00022670"/>
    </source>
</evidence>
<dbReference type="AlphaFoldDB" id="A7I6R7"/>
<keyword evidence="4 9" id="KW-0812">Transmembrane</keyword>
<dbReference type="eggNOG" id="arCOG04471">
    <property type="taxonomic scope" value="Archaea"/>
</dbReference>
<feature type="region of interest" description="Disordered" evidence="8">
    <location>
        <begin position="270"/>
        <end position="303"/>
    </location>
</feature>
<protein>
    <submittedName>
        <fullName evidence="10">Cytochrome oxidase, subunit I, putative</fullName>
    </submittedName>
</protein>
<evidence type="ECO:0000256" key="4">
    <source>
        <dbReference type="ARBA" id="ARBA00022692"/>
    </source>
</evidence>
<evidence type="ECO:0000256" key="9">
    <source>
        <dbReference type="SAM" id="Phobius"/>
    </source>
</evidence>
<dbReference type="HOGENOM" id="CLU_065734_0_0_2"/>
<keyword evidence="6 9" id="KW-1133">Transmembrane helix</keyword>
<feature type="transmembrane region" description="Helical" evidence="9">
    <location>
        <begin position="138"/>
        <end position="158"/>
    </location>
</feature>
<feature type="transmembrane region" description="Helical" evidence="9">
    <location>
        <begin position="217"/>
        <end position="244"/>
    </location>
</feature>